<dbReference type="RefSeq" id="WP_379956821.1">
    <property type="nucleotide sequence ID" value="NZ_JAUYVI010000005.1"/>
</dbReference>
<proteinExistence type="inferred from homology"/>
<dbReference type="Pfam" id="PF13371">
    <property type="entry name" value="TPR_9"/>
    <property type="match status" value="1"/>
</dbReference>
<dbReference type="PANTHER" id="PTHR31350">
    <property type="entry name" value="SI:DKEY-261L7.2"/>
    <property type="match status" value="1"/>
</dbReference>
<sequence length="287" mass="31117">MTAASGESWDPRQVLTTVGAQEDSEIDIAEAGLALAALDRQRGTPETYHEHLAAIDAEMRNAAAGADCSAEGDAGLYARATTLSKVLAGTFSYQGDRVTYDDLQNANLMHVIDRRKGLPVALAILYIHAARSQGWAIEGVNFPGHFVVRLHNAGRAVILDPFAGGEPCTTADLRRKLKAAAGEKAELQPEHYAAVGNRDILLRLENNLKIRLIQEGDLEKAAAVLERMLLIAPKHAPLYREAGLIQARLGNLSAARAALERFLEISDNDGQRHHVARLIQDLGQQIN</sequence>
<dbReference type="InterPro" id="IPR011990">
    <property type="entry name" value="TPR-like_helical_dom_sf"/>
</dbReference>
<dbReference type="InterPro" id="IPR032698">
    <property type="entry name" value="SirB1_N"/>
</dbReference>
<gene>
    <name evidence="3" type="ORF">Q8A70_15755</name>
</gene>
<organism evidence="3 4">
    <name type="scientific">Dongia sedimenti</name>
    <dbReference type="NCBI Taxonomy" id="3064282"/>
    <lineage>
        <taxon>Bacteria</taxon>
        <taxon>Pseudomonadati</taxon>
        <taxon>Pseudomonadota</taxon>
        <taxon>Alphaproteobacteria</taxon>
        <taxon>Rhodospirillales</taxon>
        <taxon>Dongiaceae</taxon>
        <taxon>Dongia</taxon>
    </lineage>
</organism>
<comment type="caution">
    <text evidence="3">The sequence shown here is derived from an EMBL/GenBank/DDBJ whole genome shotgun (WGS) entry which is preliminary data.</text>
</comment>
<evidence type="ECO:0000256" key="1">
    <source>
        <dbReference type="ARBA" id="ARBA00007100"/>
    </source>
</evidence>
<dbReference type="Gene3D" id="1.25.40.10">
    <property type="entry name" value="Tetratricopeptide repeat domain"/>
    <property type="match status" value="1"/>
</dbReference>
<evidence type="ECO:0000259" key="2">
    <source>
        <dbReference type="Pfam" id="PF13369"/>
    </source>
</evidence>
<dbReference type="PANTHER" id="PTHR31350:SF27">
    <property type="entry name" value="HEMIMETHYLATED DNA-BINDING DOMAIN-CONTAINING PROTEIN"/>
    <property type="match status" value="1"/>
</dbReference>
<comment type="similarity">
    <text evidence="1">Belongs to the UPF0162 family.</text>
</comment>
<feature type="domain" description="Protein SirB1 N-terminal" evidence="2">
    <location>
        <begin position="47"/>
        <end position="205"/>
    </location>
</feature>
<dbReference type="SUPFAM" id="SSF48452">
    <property type="entry name" value="TPR-like"/>
    <property type="match status" value="1"/>
</dbReference>
<accession>A0ABU0YQU6</accession>
<evidence type="ECO:0000313" key="3">
    <source>
        <dbReference type="EMBL" id="MDQ7249143.1"/>
    </source>
</evidence>
<protein>
    <submittedName>
        <fullName evidence="3">Transglutaminase-like domain-containing protein</fullName>
    </submittedName>
</protein>
<keyword evidence="4" id="KW-1185">Reference proteome</keyword>
<dbReference type="EMBL" id="JAUYVI010000005">
    <property type="protein sequence ID" value="MDQ7249143.1"/>
    <property type="molecule type" value="Genomic_DNA"/>
</dbReference>
<dbReference type="Pfam" id="PF13369">
    <property type="entry name" value="Transglut_core2"/>
    <property type="match status" value="1"/>
</dbReference>
<name>A0ABU0YQU6_9PROT</name>
<evidence type="ECO:0000313" key="4">
    <source>
        <dbReference type="Proteomes" id="UP001230156"/>
    </source>
</evidence>
<dbReference type="Proteomes" id="UP001230156">
    <property type="component" value="Unassembled WGS sequence"/>
</dbReference>
<reference evidence="4" key="1">
    <citation type="submission" date="2023-08" db="EMBL/GenBank/DDBJ databases">
        <title>Rhodospirillaceae gen. nov., a novel taxon isolated from the Yangtze River Yuezi River estuary sludge.</title>
        <authorList>
            <person name="Ruan L."/>
        </authorList>
    </citation>
    <scope>NUCLEOTIDE SEQUENCE [LARGE SCALE GENOMIC DNA]</scope>
    <source>
        <strain evidence="4">R-7</strain>
    </source>
</reference>